<dbReference type="EMBL" id="DSUH01000046">
    <property type="protein sequence ID" value="HGU31642.1"/>
    <property type="molecule type" value="Genomic_DNA"/>
</dbReference>
<sequence length="156" mass="16624">MFAILLPTAHCPLPTAHCPLPTAHCPLPTAHCPLSKGGDTMAAFEIQEEADHTVLHVRGEATIQNASEAFEALKTCYATGRRLVLDLQEVSATDVSFLQLICSLHRSCVRDGRFLTIAAAVSDAFASAMAAAGYLRLKGCSFAGSAPCLWQGREKP</sequence>
<organism evidence="2">
    <name type="scientific">Desulfatirhabdium butyrativorans</name>
    <dbReference type="NCBI Taxonomy" id="340467"/>
    <lineage>
        <taxon>Bacteria</taxon>
        <taxon>Pseudomonadati</taxon>
        <taxon>Thermodesulfobacteriota</taxon>
        <taxon>Desulfobacteria</taxon>
        <taxon>Desulfobacterales</taxon>
        <taxon>Desulfatirhabdiaceae</taxon>
        <taxon>Desulfatirhabdium</taxon>
    </lineage>
</organism>
<protein>
    <submittedName>
        <fullName evidence="2">Anti-sigma factor antagonist</fullName>
    </submittedName>
</protein>
<reference evidence="2" key="1">
    <citation type="journal article" date="2020" name="mSystems">
        <title>Genome- and Community-Level Interaction Insights into Carbon Utilization and Element Cycling Functions of Hydrothermarchaeota in Hydrothermal Sediment.</title>
        <authorList>
            <person name="Zhou Z."/>
            <person name="Liu Y."/>
            <person name="Xu W."/>
            <person name="Pan J."/>
            <person name="Luo Z.H."/>
            <person name="Li M."/>
        </authorList>
    </citation>
    <scope>NUCLEOTIDE SEQUENCE [LARGE SCALE GENOMIC DNA]</scope>
    <source>
        <strain evidence="2">SpSt-477</strain>
    </source>
</reference>
<evidence type="ECO:0000259" key="1">
    <source>
        <dbReference type="PROSITE" id="PS50801"/>
    </source>
</evidence>
<dbReference type="AlphaFoldDB" id="A0A7C4MKM3"/>
<feature type="domain" description="STAS" evidence="1">
    <location>
        <begin position="42"/>
        <end position="134"/>
    </location>
</feature>
<dbReference type="CDD" id="cd07043">
    <property type="entry name" value="STAS_anti-anti-sigma_factors"/>
    <property type="match status" value="1"/>
</dbReference>
<evidence type="ECO:0000313" key="2">
    <source>
        <dbReference type="EMBL" id="HGU31642.1"/>
    </source>
</evidence>
<dbReference type="Pfam" id="PF13466">
    <property type="entry name" value="STAS_2"/>
    <property type="match status" value="1"/>
</dbReference>
<comment type="caution">
    <text evidence="2">The sequence shown here is derived from an EMBL/GenBank/DDBJ whole genome shotgun (WGS) entry which is preliminary data.</text>
</comment>
<dbReference type="SUPFAM" id="SSF52091">
    <property type="entry name" value="SpoIIaa-like"/>
    <property type="match status" value="1"/>
</dbReference>
<dbReference type="PROSITE" id="PS50801">
    <property type="entry name" value="STAS"/>
    <property type="match status" value="1"/>
</dbReference>
<name>A0A7C4MKM3_9BACT</name>
<gene>
    <name evidence="2" type="ORF">ENS29_02165</name>
</gene>
<accession>A0A7C4MKM3</accession>
<dbReference type="InterPro" id="IPR058548">
    <property type="entry name" value="MlaB-like_STAS"/>
</dbReference>
<dbReference type="InterPro" id="IPR002645">
    <property type="entry name" value="STAS_dom"/>
</dbReference>
<proteinExistence type="predicted"/>
<dbReference type="Gene3D" id="3.30.750.24">
    <property type="entry name" value="STAS domain"/>
    <property type="match status" value="1"/>
</dbReference>
<dbReference type="InterPro" id="IPR036513">
    <property type="entry name" value="STAS_dom_sf"/>
</dbReference>